<accession>A0A9Q1HKX6</accession>
<dbReference type="EMBL" id="JAIZAY010000001">
    <property type="protein sequence ID" value="KAJ8051164.1"/>
    <property type="molecule type" value="Genomic_DNA"/>
</dbReference>
<dbReference type="AlphaFoldDB" id="A0A9Q1HKX6"/>
<protein>
    <submittedName>
        <fullName evidence="1">Uncharacterized protein</fullName>
    </submittedName>
</protein>
<evidence type="ECO:0000313" key="2">
    <source>
        <dbReference type="Proteomes" id="UP001152320"/>
    </source>
</evidence>
<comment type="caution">
    <text evidence="1">The sequence shown here is derived from an EMBL/GenBank/DDBJ whole genome shotgun (WGS) entry which is preliminary data.</text>
</comment>
<gene>
    <name evidence="1" type="ORF">HOLleu_04630</name>
</gene>
<evidence type="ECO:0000313" key="1">
    <source>
        <dbReference type="EMBL" id="KAJ8051164.1"/>
    </source>
</evidence>
<sequence>MSKGWTETVELKAIGGALTAEGLFSDMSNRKAKRSILKETTRPPPPSLSACPKLRCQKWHSVLYNLHLNNR</sequence>
<reference evidence="1" key="1">
    <citation type="submission" date="2021-10" db="EMBL/GenBank/DDBJ databases">
        <title>Tropical sea cucumber genome reveals ecological adaptation and Cuvierian tubules defense mechanism.</title>
        <authorList>
            <person name="Chen T."/>
        </authorList>
    </citation>
    <scope>NUCLEOTIDE SEQUENCE</scope>
    <source>
        <strain evidence="1">Nanhai2018</strain>
        <tissue evidence="1">Muscle</tissue>
    </source>
</reference>
<proteinExistence type="predicted"/>
<name>A0A9Q1HKX6_HOLLE</name>
<organism evidence="1 2">
    <name type="scientific">Holothuria leucospilota</name>
    <name type="common">Black long sea cucumber</name>
    <name type="synonym">Mertensiothuria leucospilota</name>
    <dbReference type="NCBI Taxonomy" id="206669"/>
    <lineage>
        <taxon>Eukaryota</taxon>
        <taxon>Metazoa</taxon>
        <taxon>Echinodermata</taxon>
        <taxon>Eleutherozoa</taxon>
        <taxon>Echinozoa</taxon>
        <taxon>Holothuroidea</taxon>
        <taxon>Aspidochirotacea</taxon>
        <taxon>Aspidochirotida</taxon>
        <taxon>Holothuriidae</taxon>
        <taxon>Holothuria</taxon>
    </lineage>
</organism>
<dbReference type="Proteomes" id="UP001152320">
    <property type="component" value="Chromosome 1"/>
</dbReference>
<keyword evidence="2" id="KW-1185">Reference proteome</keyword>